<reference evidence="2" key="1">
    <citation type="submission" date="2013-10" db="EMBL/GenBank/DDBJ databases">
        <title>Genomic analysis of the causative agents of coccidiosis in chickens.</title>
        <authorList>
            <person name="Reid A.J."/>
            <person name="Blake D."/>
            <person name="Billington K."/>
            <person name="Browne H."/>
            <person name="Dunn M."/>
            <person name="Hung S."/>
            <person name="Kawahara F."/>
            <person name="Miranda-Saavedra D."/>
            <person name="Mourier T."/>
            <person name="Nagra H."/>
            <person name="Otto T.D."/>
            <person name="Rawlings N."/>
            <person name="Sanchez A."/>
            <person name="Sanders M."/>
            <person name="Subramaniam C."/>
            <person name="Tay Y."/>
            <person name="Dear P."/>
            <person name="Doerig C."/>
            <person name="Gruber A."/>
            <person name="Parkinson J."/>
            <person name="Shirley M."/>
            <person name="Wan K.L."/>
            <person name="Berriman M."/>
            <person name="Tomley F."/>
            <person name="Pain A."/>
        </authorList>
    </citation>
    <scope>NUCLEOTIDE SEQUENCE [LARGE SCALE GENOMIC DNA]</scope>
    <source>
        <strain evidence="2">Houghton</strain>
    </source>
</reference>
<evidence type="ECO:0000259" key="1">
    <source>
        <dbReference type="Pfam" id="PF02463"/>
    </source>
</evidence>
<dbReference type="RefSeq" id="XP_013354353.1">
    <property type="nucleotide sequence ID" value="XM_013498899.1"/>
</dbReference>
<dbReference type="Pfam" id="PF02463">
    <property type="entry name" value="SMC_N"/>
    <property type="match status" value="1"/>
</dbReference>
<dbReference type="OrthoDB" id="431497at2759"/>
<evidence type="ECO:0000313" key="2">
    <source>
        <dbReference type="EMBL" id="CDJ31788.1"/>
    </source>
</evidence>
<dbReference type="VEuPathDB" id="ToxoDB:EMH_0069750"/>
<gene>
    <name evidence="2" type="ORF">EMH_0069750</name>
</gene>
<dbReference type="PANTHER" id="PTHR43977">
    <property type="entry name" value="STRUCTURAL MAINTENANCE OF CHROMOSOMES PROTEIN 3"/>
    <property type="match status" value="1"/>
</dbReference>
<reference evidence="2" key="2">
    <citation type="submission" date="2013-10" db="EMBL/GenBank/DDBJ databases">
        <authorList>
            <person name="Aslett M."/>
        </authorList>
    </citation>
    <scope>NUCLEOTIDE SEQUENCE [LARGE SCALE GENOMIC DNA]</scope>
    <source>
        <strain evidence="2">Houghton</strain>
    </source>
</reference>
<feature type="domain" description="RecF/RecN/SMC N-terminal" evidence="1">
    <location>
        <begin position="2"/>
        <end position="114"/>
    </location>
</feature>
<organism evidence="2 3">
    <name type="scientific">Eimeria mitis</name>
    <dbReference type="NCBI Taxonomy" id="44415"/>
    <lineage>
        <taxon>Eukaryota</taxon>
        <taxon>Sar</taxon>
        <taxon>Alveolata</taxon>
        <taxon>Apicomplexa</taxon>
        <taxon>Conoidasida</taxon>
        <taxon>Coccidia</taxon>
        <taxon>Eucoccidiorida</taxon>
        <taxon>Eimeriorina</taxon>
        <taxon>Eimeriidae</taxon>
        <taxon>Eimeria</taxon>
    </lineage>
</organism>
<dbReference type="Gene3D" id="3.40.50.300">
    <property type="entry name" value="P-loop containing nucleotide triphosphate hydrolases"/>
    <property type="match status" value="1"/>
</dbReference>
<accession>U6K8H6</accession>
<keyword evidence="3" id="KW-1185">Reference proteome</keyword>
<protein>
    <recommendedName>
        <fullName evidence="1">RecF/RecN/SMC N-terminal domain-containing protein</fullName>
    </recommendedName>
</protein>
<dbReference type="Proteomes" id="UP000030744">
    <property type="component" value="Unassembled WGS sequence"/>
</dbReference>
<dbReference type="SUPFAM" id="SSF52540">
    <property type="entry name" value="P-loop containing nucleoside triphosphate hydrolases"/>
    <property type="match status" value="1"/>
</dbReference>
<dbReference type="EMBL" id="HG683569">
    <property type="protein sequence ID" value="CDJ31788.1"/>
    <property type="molecule type" value="Genomic_DNA"/>
</dbReference>
<name>U6K8H6_9EIME</name>
<dbReference type="GeneID" id="25381498"/>
<evidence type="ECO:0000313" key="3">
    <source>
        <dbReference type="Proteomes" id="UP000030744"/>
    </source>
</evidence>
<dbReference type="InterPro" id="IPR027417">
    <property type="entry name" value="P-loop_NTPase"/>
</dbReference>
<sequence>MHIKSITLQGFKTYNEATTITFSEGCTCIIGHNGSGKSNILLAFSFVLGEIGNSAAERRLLLHEGVHGRVASGFVELILDNASRRLCMYDADSVVIRRSFSAEVDEITLQGTAVT</sequence>
<dbReference type="InterPro" id="IPR003395">
    <property type="entry name" value="RecF/RecN/SMC_N"/>
</dbReference>
<dbReference type="AlphaFoldDB" id="U6K8H6"/>
<proteinExistence type="predicted"/>